<dbReference type="EMBL" id="NAFL01000197">
    <property type="protein sequence ID" value="OSJ36327.1"/>
    <property type="molecule type" value="Genomic_DNA"/>
</dbReference>
<comment type="caution">
    <text evidence="2">The sequence shown here is derived from an EMBL/GenBank/DDBJ whole genome shotgun (WGS) entry which is preliminary data.</text>
</comment>
<accession>A0A1Y2JYT6</accession>
<sequence>MRKVPLFTCTHCRVQDADVISITVSYKKGESVHGKWHPACFEEVRPTLKRKGDPMIAISSNVPPSDPRSLDHLSHREQWLALARAIGQHIARDERNGVSGPHIGDVDLDEDKSS</sequence>
<evidence type="ECO:0000313" key="3">
    <source>
        <dbReference type="Proteomes" id="UP000193335"/>
    </source>
</evidence>
<feature type="region of interest" description="Disordered" evidence="1">
    <location>
        <begin position="92"/>
        <end position="114"/>
    </location>
</feature>
<dbReference type="AlphaFoldDB" id="A0A1Y2JYT6"/>
<gene>
    <name evidence="2" type="ORF">BSZ19_04595</name>
</gene>
<evidence type="ECO:0000313" key="2">
    <source>
        <dbReference type="EMBL" id="OSJ36327.1"/>
    </source>
</evidence>
<feature type="region of interest" description="Disordered" evidence="1">
    <location>
        <begin position="52"/>
        <end position="71"/>
    </location>
</feature>
<protein>
    <submittedName>
        <fullName evidence="2">Uncharacterized protein</fullName>
    </submittedName>
</protein>
<dbReference type="Proteomes" id="UP000193335">
    <property type="component" value="Unassembled WGS sequence"/>
</dbReference>
<name>A0A1Y2JYT6_BRAJP</name>
<proteinExistence type="predicted"/>
<dbReference type="RefSeq" id="WP_144030596.1">
    <property type="nucleotide sequence ID" value="NZ_CP169753.1"/>
</dbReference>
<evidence type="ECO:0000256" key="1">
    <source>
        <dbReference type="SAM" id="MobiDB-lite"/>
    </source>
</evidence>
<reference evidence="2 3" key="1">
    <citation type="submission" date="2017-03" db="EMBL/GenBank/DDBJ databases">
        <title>Whole genome sequences of fourteen strains of Bradyrhizobium canariense and one strain of Bradyrhizobium japonicum isolated from Lupinus (Papilionoideae: Genisteae) species in Algeria.</title>
        <authorList>
            <person name="Crovadore J."/>
            <person name="Chekireb D."/>
            <person name="Brachmann A."/>
            <person name="Chablais R."/>
            <person name="Cochard B."/>
            <person name="Lefort F."/>
        </authorList>
    </citation>
    <scope>NUCLEOTIDE SEQUENCE [LARGE SCALE GENOMIC DNA]</scope>
    <source>
        <strain evidence="2 3">UBMA197</strain>
    </source>
</reference>
<organism evidence="2 3">
    <name type="scientific">Bradyrhizobium japonicum</name>
    <dbReference type="NCBI Taxonomy" id="375"/>
    <lineage>
        <taxon>Bacteria</taxon>
        <taxon>Pseudomonadati</taxon>
        <taxon>Pseudomonadota</taxon>
        <taxon>Alphaproteobacteria</taxon>
        <taxon>Hyphomicrobiales</taxon>
        <taxon>Nitrobacteraceae</taxon>
        <taxon>Bradyrhizobium</taxon>
    </lineage>
</organism>